<evidence type="ECO:0008006" key="4">
    <source>
        <dbReference type="Google" id="ProtNLM"/>
    </source>
</evidence>
<reference evidence="2" key="2">
    <citation type="submission" date="2022-01" db="EMBL/GenBank/DDBJ databases">
        <authorList>
            <person name="Yamashiro T."/>
            <person name="Shiraishi A."/>
            <person name="Satake H."/>
            <person name="Nakayama K."/>
        </authorList>
    </citation>
    <scope>NUCLEOTIDE SEQUENCE</scope>
</reference>
<keyword evidence="3" id="KW-1185">Reference proteome</keyword>
<gene>
    <name evidence="2" type="ORF">Tco_0875836</name>
</gene>
<reference evidence="2" key="1">
    <citation type="journal article" date="2022" name="Int. J. Mol. Sci.">
        <title>Draft Genome of Tanacetum Coccineum: Genomic Comparison of Closely Related Tanacetum-Family Plants.</title>
        <authorList>
            <person name="Yamashiro T."/>
            <person name="Shiraishi A."/>
            <person name="Nakayama K."/>
            <person name="Satake H."/>
        </authorList>
    </citation>
    <scope>NUCLEOTIDE SEQUENCE</scope>
</reference>
<feature type="region of interest" description="Disordered" evidence="1">
    <location>
        <begin position="500"/>
        <end position="536"/>
    </location>
</feature>
<dbReference type="Proteomes" id="UP001151760">
    <property type="component" value="Unassembled WGS sequence"/>
</dbReference>
<evidence type="ECO:0000313" key="2">
    <source>
        <dbReference type="EMBL" id="GJT17130.1"/>
    </source>
</evidence>
<protein>
    <recommendedName>
        <fullName evidence="4">BAG domain-containing protein</fullName>
    </recommendedName>
</protein>
<comment type="caution">
    <text evidence="2">The sequence shown here is derived from an EMBL/GenBank/DDBJ whole genome shotgun (WGS) entry which is preliminary data.</text>
</comment>
<evidence type="ECO:0000256" key="1">
    <source>
        <dbReference type="SAM" id="MobiDB-lite"/>
    </source>
</evidence>
<evidence type="ECO:0000313" key="3">
    <source>
        <dbReference type="Proteomes" id="UP001151760"/>
    </source>
</evidence>
<sequence>MSSYNHFGCSYCGGPFNGGNCPGCSSIGSGNEFVYDPNPYSYNDTPTFFNQPPQPQTNSCDFCGNDHYYGSDCTSRVPLVYEPEPCNNQNCSDNYYPQDSRSLPQQLLCCENCGGPHATFQCQPMNQNFNYSNSFGFDQIGPPQHYINNLNQLNNELYTMMEDFMKRINQQREQEALLVAQREQELREQEQAAQEKEEFSPKPVFRQLIEEMCGTKVCEEQKQNMEDTMLDLLEDCRQKELYCIHNNVDDLIESALNSKLLLINLNSQRFDKEKQEVKNIVEQATKRRTRITKCLKNFKVIHKESTIPLNKTPQISPVNAITHDLPTEEPEYSLSMGDKHLDTISETESDKVIKSSVENLVPIPSESEDFSDNESECDMPVCDDFTTFSNPLFDSNDDFTSSDDKSLSNEDVPKENFKMYSNPLFDDEEIISTKIDPHSFNAESNLIESLLNRDTLIDSSPKFDYLLEEFSGELAHIDPIPPGIEEADFDLEEEIRLVENLSYDNSSPRPPEERNSENVDTIIESPSPSPIPVEDSDSHMEEIDLFLASDDSMPPGIENDDYDSEGDIRFLEELLSNDPLPLPEIESSNLDHFNDPSSPRPPPEPPDVEICFDVEPDTTVKNDFDELNEDECFDPGG</sequence>
<proteinExistence type="predicted"/>
<accession>A0ABQ5BQM6</accession>
<name>A0ABQ5BQM6_9ASTR</name>
<dbReference type="EMBL" id="BQNB010013532">
    <property type="protein sequence ID" value="GJT17130.1"/>
    <property type="molecule type" value="Genomic_DNA"/>
</dbReference>
<feature type="region of interest" description="Disordered" evidence="1">
    <location>
        <begin position="579"/>
        <end position="611"/>
    </location>
</feature>
<organism evidence="2 3">
    <name type="scientific">Tanacetum coccineum</name>
    <dbReference type="NCBI Taxonomy" id="301880"/>
    <lineage>
        <taxon>Eukaryota</taxon>
        <taxon>Viridiplantae</taxon>
        <taxon>Streptophyta</taxon>
        <taxon>Embryophyta</taxon>
        <taxon>Tracheophyta</taxon>
        <taxon>Spermatophyta</taxon>
        <taxon>Magnoliopsida</taxon>
        <taxon>eudicotyledons</taxon>
        <taxon>Gunneridae</taxon>
        <taxon>Pentapetalae</taxon>
        <taxon>asterids</taxon>
        <taxon>campanulids</taxon>
        <taxon>Asterales</taxon>
        <taxon>Asteraceae</taxon>
        <taxon>Asteroideae</taxon>
        <taxon>Anthemideae</taxon>
        <taxon>Anthemidinae</taxon>
        <taxon>Tanacetum</taxon>
    </lineage>
</organism>